<feature type="region of interest" description="Disordered" evidence="2">
    <location>
        <begin position="282"/>
        <end position="301"/>
    </location>
</feature>
<dbReference type="OrthoDB" id="68437at2759"/>
<sequence>MGHYATVPYNCTCDEGKAALMQVYDLIRTSSDSNATLDGPAPFSQDVYVITAEIAHQVYHLPDVTRDCLRMYFLGSPPTNQFLCRAYQCEFQLLAPSSAENPEELEKALIYLLKAIKIAKENPNSLIECHMDAGRKNDASHIATAAASFIKQHVPSLYKTVFGLMVRHHLVEPAKYNKDLRSTPELNIYHKICLLKLSIEEKEEKDVPAEMRKILSLLSDREPEAHAPPTTTTPPSQRFETYEQLVTSDHVTELNSASALQMSLLHGSSVDSEEHVSSDFHFIDDDSPEVEDNSPRELNSDKLSELMDSLFDEEEDEGKTRRGRTPSMSAASSTPSLKIASNSEEKPFLLLELGRLALEQDLPEIGQQCANYVMECTAQVKDPTFFLEVEFLNCDLMVKLLKDKQETFRNNIVQIRQQAIKRCDEALKNAVRMANPNVIQAGCVTQWNLCLPMLQANLRQRVRRPLATVAEALQSIHSLLNQLRCQVHTELAKCEEEQEQIQVAMQHLQQAMLLDDGGMYRERLHVAFLKLKLRAELYQQPEAAEQQAGMIIEQARKADSGTTRMKRSLLVRAGETLAPEAFLLVLDSESDTKEVSGGKGALTKIIKLSNKAQQFQKCVQKAEGHLRRLGDENDRERARLWSDLAKTARKQEVWDVCRVASRFALLYDDGRWTNKAPAPQSAPAKSKDGSESTDPEKSKDRISSATEVPLYDKDLIRTLAEVNFINGEALIHLLRSEGVELGDKPTPPVDKRKHPKGYVAKKPEEDPDWLVYCDWITALSEASVACFLRAMSLGIELGEAWIVCSSAAYIWNYNNHIFSQERHSEVVGAMQALLDGLTITGHAGETVLLVDICNHLASGLMQPWVPKTEAPGLRYKNGPAPDGTVKAPASAKGSGKGTAAVAAGKKPAGTTISISGDATRDLKRAVEVCEHAMKVTNGEVAADVIPIANRYPILQNWVKAKQMLSSNIPRSYGTDEEGSTDGQNAMTRALVAVEMLSLQSNRIFEFKDAPSLSQAVEMVEAADWTDRLVELQLWTKLTNQAFQASNHAVATHCAEKALSFASAGTQPKGRKVDQHKHTVEQEMLSHASSLYAQSLMENTKGKNSVRRQAMAQFISSARSASNAHNYDLVMSAARHYWNAGLALINQPIERELLRDSLQLLLQCISKTTDKRKYRKDDDDEDEEEDEPPSTSIAPVNTDEAAILESETKEAEKHPTIVGGPEDDLTIRAYLYGLLFQSYADKGEWEAGLMVMDEAIADMPRTNHRLLIFKHLVVVRAKLGLSVNMSIQKFKDESEDYVAHMWRRVALCSRGLSNQLTAYQNAIEALNSPSSQWQKVDYLVEFSQWLFCNEFPLNDATQQLQWAIDIILNMKFQTEEAKAEAKTKKSKKKGKTPPASAKKSKKVEHSSQPKEVNQCKSPAQSESMATVVSESADTEMGASEETIIGVRNMHPSLCINDLNNIRQLEMLFRTHVLLAQMQGRSSPHYVDNHLLSVSYLMRIWQISLSHCGVVVKDLAKAQAEDMTPKSADKKGKGKDKEAPVKEKAKRRGPLDAMPRSVEEWATYDTPDEVIEAFKQEAMNTTGINKTSFDKPMFSMYYLDVLVDQLRTLGHSHLALPVLALQDVICRGLLQHRAATALVHLKAQQVCTELNISAGISFHSALAEGRLMEEEQAKGREEIELWNERQAQVAKEEMRLKESLVTFKESSGRKVVSRQSNGGKISLYKHARELLKESLLAAEAFSDAPLHGRVLHLLAKLSFKEAQFSQAISLCRQAQKTYDGDEMFWYHSTMLMVEASLSQYELKLSDRSRKARAILINALNIFKENSVLHSNRASTCTFILCKLEAKVASVQAAIAFEEHDGIFKPNVMKAIDSACKMKGISTPVQRELASVKMSLVELMLQMYTVFVDELRNEQMQNVRKGSVLRFGPLFLFSMMGEAVLNEISCAHSLLEGMPHLRAKSLLFMGQGLRLQAVKHSPDAPGQWAADQMEALQVELHAQTATASPEPEENAIDSNQQSKYSSHLSVMQKQLTISHEFLVQATECLTQAVQIGLAQNTLSCQASVYMQDLMQRSLCDPLVSQRAALLHQRRELLSSSVSSNAIHTATMKKITSTLENTVAWKRLAVSAQHLDISKEFPPNFNLIVLQHSPDRSKLYGAVLDKSKGEQPAKGKGQTLPGSSKAKVIRIDSSAEQLDELLSKWKWWRYDVMQVLLKQEYQRCLADQKEKMLANLSGASVKGINPKNLQDEEDSADEVRLQEEFVQLLQLMEDYLQPITQQLDVVLRPPSTSSGSNAEAPVKGKPPKEELPSQECVVLLADPHLMELPLEALSCLQGETIVSLTRDVSLQMLYHRFCVEPLDEAAEKVKKEKEKTNPPPRLPGLRDAAKRQAKIIPLERSVPAGFQAVDTHSFRFICDPHSDCSDTEKFKPTEMLNEILEEHVQQFTPRWLGVSGEDHVPRYSPYEKLLGSLQYYFAVSSGEYETYLVEGQAFIFYGMERFLCYLPPHKVASLELPECQFVMMLDLAQTSQSSLRQSKMDVLKTHDVLALERPVESAALLSLAGVKCIMQNQWHCTLQENAHRLRMSMRDMLEKGLSSGQTVRMLFTPHRRQKASDREEAPKDEPAKDDARSEKESVNEEDEVKDKMRRACFNMVCYGLPNLMVAQLTKP</sequence>
<feature type="region of interest" description="Disordered" evidence="2">
    <location>
        <begin position="674"/>
        <end position="703"/>
    </location>
</feature>
<feature type="region of interest" description="Disordered" evidence="2">
    <location>
        <begin position="312"/>
        <end position="338"/>
    </location>
</feature>
<feature type="compositionally biased region" description="Basic and acidic residues" evidence="2">
    <location>
        <begin position="685"/>
        <end position="702"/>
    </location>
</feature>
<reference evidence="4" key="3">
    <citation type="submission" date="2015-06" db="UniProtKB">
        <authorList>
            <consortium name="EnsemblMetazoa"/>
        </authorList>
    </citation>
    <scope>IDENTIFICATION</scope>
</reference>
<feature type="compositionally biased region" description="Polar residues" evidence="2">
    <location>
        <begin position="1408"/>
        <end position="1430"/>
    </location>
</feature>
<feature type="region of interest" description="Disordered" evidence="2">
    <location>
        <begin position="2595"/>
        <end position="2636"/>
    </location>
</feature>
<proteinExistence type="predicted"/>
<dbReference type="HOGENOM" id="CLU_000530_1_0_1"/>
<dbReference type="GO" id="GO:0035082">
    <property type="term" value="P:axoneme assembly"/>
    <property type="evidence" value="ECO:0007669"/>
    <property type="project" value="InterPro"/>
</dbReference>
<feature type="region of interest" description="Disordered" evidence="2">
    <location>
        <begin position="1518"/>
        <end position="1550"/>
    </location>
</feature>
<dbReference type="EMBL" id="AMQN01006381">
    <property type="status" value="NOT_ANNOTATED_CDS"/>
    <property type="molecule type" value="Genomic_DNA"/>
</dbReference>
<dbReference type="STRING" id="283909.R7V141"/>
<gene>
    <name evidence="3" type="ORF">CAPTEDRAFT_223968</name>
</gene>
<evidence type="ECO:0008006" key="6">
    <source>
        <dbReference type="Google" id="ProtNLM"/>
    </source>
</evidence>
<dbReference type="InterPro" id="IPR057466">
    <property type="entry name" value="CFAP46_TPR"/>
</dbReference>
<dbReference type="Pfam" id="PF25439">
    <property type="entry name" value="TPR_CFAP46_N"/>
    <property type="match status" value="1"/>
</dbReference>
<evidence type="ECO:0000313" key="5">
    <source>
        <dbReference type="Proteomes" id="UP000014760"/>
    </source>
</evidence>
<keyword evidence="5" id="KW-1185">Reference proteome</keyword>
<dbReference type="EMBL" id="KB298218">
    <property type="protein sequence ID" value="ELU09421.1"/>
    <property type="molecule type" value="Genomic_DNA"/>
</dbReference>
<evidence type="ECO:0000256" key="1">
    <source>
        <dbReference type="SAM" id="Coils"/>
    </source>
</evidence>
<feature type="compositionally biased region" description="Low complexity" evidence="2">
    <location>
        <begin position="675"/>
        <end position="684"/>
    </location>
</feature>
<feature type="region of interest" description="Disordered" evidence="2">
    <location>
        <begin position="1378"/>
        <end position="1431"/>
    </location>
</feature>
<keyword evidence="1" id="KW-0175">Coiled coil</keyword>
<reference evidence="5" key="1">
    <citation type="submission" date="2012-12" db="EMBL/GenBank/DDBJ databases">
        <authorList>
            <person name="Hellsten U."/>
            <person name="Grimwood J."/>
            <person name="Chapman J.A."/>
            <person name="Shapiro H."/>
            <person name="Aerts A."/>
            <person name="Otillar R.P."/>
            <person name="Terry A.Y."/>
            <person name="Boore J.L."/>
            <person name="Simakov O."/>
            <person name="Marletaz F."/>
            <person name="Cho S.-J."/>
            <person name="Edsinger-Gonzales E."/>
            <person name="Havlak P."/>
            <person name="Kuo D.-H."/>
            <person name="Larsson T."/>
            <person name="Lv J."/>
            <person name="Arendt D."/>
            <person name="Savage R."/>
            <person name="Osoegawa K."/>
            <person name="de Jong P."/>
            <person name="Lindberg D.R."/>
            <person name="Seaver E.C."/>
            <person name="Weisblat D.A."/>
            <person name="Putnam N.H."/>
            <person name="Grigoriev I.V."/>
            <person name="Rokhsar D.S."/>
        </authorList>
    </citation>
    <scope>NUCLEOTIDE SEQUENCE</scope>
    <source>
        <strain evidence="5">I ESC-2004</strain>
    </source>
</reference>
<feature type="compositionally biased region" description="Low complexity" evidence="2">
    <location>
        <begin position="325"/>
        <end position="336"/>
    </location>
</feature>
<feature type="region of interest" description="Disordered" evidence="2">
    <location>
        <begin position="2279"/>
        <end position="2301"/>
    </location>
</feature>
<accession>R7V141</accession>
<feature type="compositionally biased region" description="Basic and acidic residues" evidence="2">
    <location>
        <begin position="1518"/>
        <end position="1541"/>
    </location>
</feature>
<protein>
    <recommendedName>
        <fullName evidence="6">Cilia- and flagella-associated protein 46</fullName>
    </recommendedName>
</protein>
<feature type="region of interest" description="Disordered" evidence="2">
    <location>
        <begin position="878"/>
        <end position="898"/>
    </location>
</feature>
<feature type="coiled-coil region" evidence="1">
    <location>
        <begin position="480"/>
        <end position="511"/>
    </location>
</feature>
<organism evidence="3">
    <name type="scientific">Capitella teleta</name>
    <name type="common">Polychaete worm</name>
    <dbReference type="NCBI Taxonomy" id="283909"/>
    <lineage>
        <taxon>Eukaryota</taxon>
        <taxon>Metazoa</taxon>
        <taxon>Spiralia</taxon>
        <taxon>Lophotrochozoa</taxon>
        <taxon>Annelida</taxon>
        <taxon>Polychaeta</taxon>
        <taxon>Sedentaria</taxon>
        <taxon>Scolecida</taxon>
        <taxon>Capitellidae</taxon>
        <taxon>Capitella</taxon>
    </lineage>
</organism>
<evidence type="ECO:0000313" key="4">
    <source>
        <dbReference type="EnsemblMetazoa" id="CapteP223968"/>
    </source>
</evidence>
<dbReference type="GO" id="GO:0060294">
    <property type="term" value="P:cilium movement involved in cell motility"/>
    <property type="evidence" value="ECO:0007669"/>
    <property type="project" value="InterPro"/>
</dbReference>
<dbReference type="Proteomes" id="UP000014760">
    <property type="component" value="Unassembled WGS sequence"/>
</dbReference>
<dbReference type="OMA" id="EEFWYNS"/>
<evidence type="ECO:0000256" key="2">
    <source>
        <dbReference type="SAM" id="MobiDB-lite"/>
    </source>
</evidence>
<feature type="compositionally biased region" description="Basic and acidic residues" evidence="2">
    <location>
        <begin position="2606"/>
        <end position="2630"/>
    </location>
</feature>
<dbReference type="PANTHER" id="PTHR15977:SF15">
    <property type="entry name" value="CILIA- AND FLAGELLA-ASSOCIATED PROTEIN 46"/>
    <property type="match status" value="1"/>
</dbReference>
<name>R7V141_CAPTE</name>
<feature type="region of interest" description="Disordered" evidence="2">
    <location>
        <begin position="1170"/>
        <end position="1196"/>
    </location>
</feature>
<feature type="compositionally biased region" description="Low complexity" evidence="2">
    <location>
        <begin position="885"/>
        <end position="898"/>
    </location>
</feature>
<evidence type="ECO:0000313" key="3">
    <source>
        <dbReference type="EMBL" id="ELU09421.1"/>
    </source>
</evidence>
<dbReference type="InterPro" id="IPR039586">
    <property type="entry name" value="CFAP46"/>
</dbReference>
<feature type="region of interest" description="Disordered" evidence="2">
    <location>
        <begin position="218"/>
        <end position="237"/>
    </location>
</feature>
<feature type="compositionally biased region" description="Acidic residues" evidence="2">
    <location>
        <begin position="1177"/>
        <end position="1187"/>
    </location>
</feature>
<dbReference type="EnsemblMetazoa" id="CapteT223968">
    <property type="protein sequence ID" value="CapteP223968"/>
    <property type="gene ID" value="CapteG223968"/>
</dbReference>
<dbReference type="PANTHER" id="PTHR15977">
    <property type="entry name" value="CILIA- AND FLAGELLA-ASSOCIATED PROTEIN 46"/>
    <property type="match status" value="1"/>
</dbReference>
<reference evidence="3 5" key="2">
    <citation type="journal article" date="2013" name="Nature">
        <title>Insights into bilaterian evolution from three spiralian genomes.</title>
        <authorList>
            <person name="Simakov O."/>
            <person name="Marletaz F."/>
            <person name="Cho S.J."/>
            <person name="Edsinger-Gonzales E."/>
            <person name="Havlak P."/>
            <person name="Hellsten U."/>
            <person name="Kuo D.H."/>
            <person name="Larsson T."/>
            <person name="Lv J."/>
            <person name="Arendt D."/>
            <person name="Savage R."/>
            <person name="Osoegawa K."/>
            <person name="de Jong P."/>
            <person name="Grimwood J."/>
            <person name="Chapman J.A."/>
            <person name="Shapiro H."/>
            <person name="Aerts A."/>
            <person name="Otillar R.P."/>
            <person name="Terry A.Y."/>
            <person name="Boore J.L."/>
            <person name="Grigoriev I.V."/>
            <person name="Lindberg D.R."/>
            <person name="Seaver E.C."/>
            <person name="Weisblat D.A."/>
            <person name="Putnam N.H."/>
            <person name="Rokhsar D.S."/>
        </authorList>
    </citation>
    <scope>NUCLEOTIDE SEQUENCE</scope>
    <source>
        <strain evidence="3 5">I ESC-2004</strain>
    </source>
</reference>